<dbReference type="AlphaFoldDB" id="A0A9P8UZX8"/>
<dbReference type="EMBL" id="JAGSXJ010000051">
    <property type="protein sequence ID" value="KAH6661535.1"/>
    <property type="molecule type" value="Genomic_DNA"/>
</dbReference>
<reference evidence="2" key="1">
    <citation type="journal article" date="2021" name="Nat. Commun.">
        <title>Genetic determinants of endophytism in the Arabidopsis root mycobiome.</title>
        <authorList>
            <person name="Mesny F."/>
            <person name="Miyauchi S."/>
            <person name="Thiergart T."/>
            <person name="Pickel B."/>
            <person name="Atanasova L."/>
            <person name="Karlsson M."/>
            <person name="Huettel B."/>
            <person name="Barry K.W."/>
            <person name="Haridas S."/>
            <person name="Chen C."/>
            <person name="Bauer D."/>
            <person name="Andreopoulos W."/>
            <person name="Pangilinan J."/>
            <person name="LaButti K."/>
            <person name="Riley R."/>
            <person name="Lipzen A."/>
            <person name="Clum A."/>
            <person name="Drula E."/>
            <person name="Henrissat B."/>
            <person name="Kohler A."/>
            <person name="Grigoriev I.V."/>
            <person name="Martin F.M."/>
            <person name="Hacquard S."/>
        </authorList>
    </citation>
    <scope>NUCLEOTIDE SEQUENCE</scope>
    <source>
        <strain evidence="2">MPI-SDFR-AT-0117</strain>
    </source>
</reference>
<proteinExistence type="predicted"/>
<dbReference type="Proteomes" id="UP000770015">
    <property type="component" value="Unassembled WGS sequence"/>
</dbReference>
<protein>
    <submittedName>
        <fullName evidence="2">Uncharacterized protein</fullName>
    </submittedName>
</protein>
<name>A0A9P8UZX8_9PEZI</name>
<keyword evidence="1" id="KW-0472">Membrane</keyword>
<comment type="caution">
    <text evidence="2">The sequence shown here is derived from an EMBL/GenBank/DDBJ whole genome shotgun (WGS) entry which is preliminary data.</text>
</comment>
<organism evidence="2 3">
    <name type="scientific">Plectosphaerella plurivora</name>
    <dbReference type="NCBI Taxonomy" id="936078"/>
    <lineage>
        <taxon>Eukaryota</taxon>
        <taxon>Fungi</taxon>
        <taxon>Dikarya</taxon>
        <taxon>Ascomycota</taxon>
        <taxon>Pezizomycotina</taxon>
        <taxon>Sordariomycetes</taxon>
        <taxon>Hypocreomycetidae</taxon>
        <taxon>Glomerellales</taxon>
        <taxon>Plectosphaerellaceae</taxon>
        <taxon>Plectosphaerella</taxon>
    </lineage>
</organism>
<feature type="transmembrane region" description="Helical" evidence="1">
    <location>
        <begin position="12"/>
        <end position="35"/>
    </location>
</feature>
<keyword evidence="3" id="KW-1185">Reference proteome</keyword>
<sequence>MAYHSSSRGTLLVAFLAIFTSLAVANLWPIICLIMHQWRSTASPRLGLYHQQQAILSNTPSPAAAALSFTKLAWAWRQAKIKGTYRSSLVLITVSVLSLAIFAGAGLATAKIELDSDEVLVYNDKCGWPHLTVDRDFEPSESLNRTEQEQRRAVTSVWAHWISSRGLEYVRNCYTPSNVSVKSETCNTFTVTSLPLETRNVSCPFPDEICGLPEAFQVDTGFIDSNLQLGIDTAKDERIRFRKVSTCVPMRTERFSSDWIDQGSSETILPGDKYKYFNVGAFEDRDHTWSVSNYSLFYNAGAPGDKGIYTLGAVQSFADVRNDTAPVGFTPISALEVPDADTSVIYMTNNAQYATPVEDPWFRATNKTDPTGANRTMIIPDEFWISDQVSSALACTEQYQFCADDTCSPLAGVANNATNPWRGLELSEDQQELFNILSVGIEAITLAGGVYWLGPNMLRANEFVWFTDGMPFSTGLPPTQWQDEVVNFGQAMLAVLQRMVVDYASPSSFILQTSAGPVPSTQFIKSMRIDGDGQEICPQIRVRDARYTNFSGVGLLIVLFVGVFSIIVNVFLMPQAAFWARRKLHRTTYPEREWNAGNLLMQQRDALEAKGIGPWELDETTGVPWVKASGVTADARLLSVGSAYQPVEQQVSKDLRVQEKPMGWAQLRNSINSSASKT</sequence>
<accession>A0A9P8UZX8</accession>
<evidence type="ECO:0000313" key="3">
    <source>
        <dbReference type="Proteomes" id="UP000770015"/>
    </source>
</evidence>
<evidence type="ECO:0000313" key="2">
    <source>
        <dbReference type="EMBL" id="KAH6661535.1"/>
    </source>
</evidence>
<feature type="transmembrane region" description="Helical" evidence="1">
    <location>
        <begin position="550"/>
        <end position="572"/>
    </location>
</feature>
<gene>
    <name evidence="2" type="ORF">F5X68DRAFT_195964</name>
</gene>
<dbReference type="OrthoDB" id="3540210at2759"/>
<keyword evidence="1" id="KW-1133">Transmembrane helix</keyword>
<evidence type="ECO:0000256" key="1">
    <source>
        <dbReference type="SAM" id="Phobius"/>
    </source>
</evidence>
<keyword evidence="1" id="KW-0812">Transmembrane</keyword>
<feature type="transmembrane region" description="Helical" evidence="1">
    <location>
        <begin position="89"/>
        <end position="108"/>
    </location>
</feature>